<sequence length="282" mass="30826">MERRTAPPLARDASAVDCHYALLWQGQPTVTERQYRRGQFVRMVKQPGALSLGPAGWLPAVRAHSPFDVVICAIDPEVADGIADDTGACTRPLHDHRGICDAPLAALIATAAQEVDAGGHAGKVFAESLTLTIISRFLFVARNDVARNDAAPALRADPAPLPRHRLRRVLERIEADFSENLGLAELAAESGYSRAHFLRMFRAATGKTPHQYLQDFRLDYVRRMLASGHAPGDIGGPTPAREPALAELAACAGFSSHSHLSRLFRLRFGVSPDAYRRDCRHK</sequence>
<accession>A0ABN7YHE1</accession>
<keyword evidence="2" id="KW-0238">DNA-binding</keyword>
<dbReference type="SUPFAM" id="SSF46689">
    <property type="entry name" value="Homeodomain-like"/>
    <property type="match status" value="2"/>
</dbReference>
<feature type="domain" description="HTH araC/xylS-type" evidence="4">
    <location>
        <begin position="167"/>
        <end position="278"/>
    </location>
</feature>
<evidence type="ECO:0000313" key="5">
    <source>
        <dbReference type="EMBL" id="CAG9171751.1"/>
    </source>
</evidence>
<evidence type="ECO:0000256" key="3">
    <source>
        <dbReference type="ARBA" id="ARBA00023163"/>
    </source>
</evidence>
<dbReference type="InterPro" id="IPR018060">
    <property type="entry name" value="HTH_AraC"/>
</dbReference>
<comment type="caution">
    <text evidence="5">The sequence shown here is derived from an EMBL/GenBank/DDBJ whole genome shotgun (WGS) entry which is preliminary data.</text>
</comment>
<evidence type="ECO:0000256" key="2">
    <source>
        <dbReference type="ARBA" id="ARBA00023125"/>
    </source>
</evidence>
<evidence type="ECO:0000256" key="1">
    <source>
        <dbReference type="ARBA" id="ARBA00023015"/>
    </source>
</evidence>
<protein>
    <recommendedName>
        <fullName evidence="4">HTH araC/xylS-type domain-containing protein</fullName>
    </recommendedName>
</protein>
<keyword evidence="6" id="KW-1185">Reference proteome</keyword>
<evidence type="ECO:0000259" key="4">
    <source>
        <dbReference type="PROSITE" id="PS01124"/>
    </source>
</evidence>
<dbReference type="Gene3D" id="1.10.10.60">
    <property type="entry name" value="Homeodomain-like"/>
    <property type="match status" value="2"/>
</dbReference>
<dbReference type="Pfam" id="PF12833">
    <property type="entry name" value="HTH_18"/>
    <property type="match status" value="1"/>
</dbReference>
<gene>
    <name evidence="5" type="ORF">LMG32289_02473</name>
</gene>
<dbReference type="InterPro" id="IPR009057">
    <property type="entry name" value="Homeodomain-like_sf"/>
</dbReference>
<dbReference type="PANTHER" id="PTHR46796">
    <property type="entry name" value="HTH-TYPE TRANSCRIPTIONAL ACTIVATOR RHAS-RELATED"/>
    <property type="match status" value="1"/>
</dbReference>
<name>A0ABN7YHE1_9BURK</name>
<organism evidence="5 6">
    <name type="scientific">Cupriavidus pampae</name>
    <dbReference type="NCBI Taxonomy" id="659251"/>
    <lineage>
        <taxon>Bacteria</taxon>
        <taxon>Pseudomonadati</taxon>
        <taxon>Pseudomonadota</taxon>
        <taxon>Betaproteobacteria</taxon>
        <taxon>Burkholderiales</taxon>
        <taxon>Burkholderiaceae</taxon>
        <taxon>Cupriavidus</taxon>
    </lineage>
</organism>
<evidence type="ECO:0000313" key="6">
    <source>
        <dbReference type="Proteomes" id="UP000706525"/>
    </source>
</evidence>
<keyword evidence="1" id="KW-0805">Transcription regulation</keyword>
<keyword evidence="3" id="KW-0804">Transcription</keyword>
<dbReference type="Pfam" id="PF00165">
    <property type="entry name" value="HTH_AraC"/>
    <property type="match status" value="1"/>
</dbReference>
<dbReference type="SMART" id="SM00342">
    <property type="entry name" value="HTH_ARAC"/>
    <property type="match status" value="1"/>
</dbReference>
<dbReference type="EMBL" id="CAJZAG010000004">
    <property type="protein sequence ID" value="CAG9171751.1"/>
    <property type="molecule type" value="Genomic_DNA"/>
</dbReference>
<reference evidence="5 6" key="1">
    <citation type="submission" date="2021-08" db="EMBL/GenBank/DDBJ databases">
        <authorList>
            <person name="Peeters C."/>
        </authorList>
    </citation>
    <scope>NUCLEOTIDE SEQUENCE [LARGE SCALE GENOMIC DNA]</scope>
    <source>
        <strain evidence="5 6">LMG 32289</strain>
    </source>
</reference>
<dbReference type="InterPro" id="IPR050204">
    <property type="entry name" value="AraC_XylS_family_regulators"/>
</dbReference>
<dbReference type="PROSITE" id="PS01124">
    <property type="entry name" value="HTH_ARAC_FAMILY_2"/>
    <property type="match status" value="1"/>
</dbReference>
<proteinExistence type="predicted"/>
<dbReference type="Proteomes" id="UP000706525">
    <property type="component" value="Unassembled WGS sequence"/>
</dbReference>